<evidence type="ECO:0000313" key="12">
    <source>
        <dbReference type="Proteomes" id="UP000095598"/>
    </source>
</evidence>
<dbReference type="SUPFAM" id="SSF53756">
    <property type="entry name" value="UDP-Glycosyltransferase/glycogen phosphorylase"/>
    <property type="match status" value="1"/>
</dbReference>
<evidence type="ECO:0000256" key="1">
    <source>
        <dbReference type="ARBA" id="ARBA00001275"/>
    </source>
</evidence>
<accession>A0A173T169</accession>
<dbReference type="PANTHER" id="PTHR11468">
    <property type="entry name" value="GLYCOGEN PHOSPHORYLASE"/>
    <property type="match status" value="1"/>
</dbReference>
<evidence type="ECO:0000256" key="2">
    <source>
        <dbReference type="ARBA" id="ARBA00001933"/>
    </source>
</evidence>
<name>A0A173T169_ANAHA</name>
<dbReference type="PROSITE" id="PS00102">
    <property type="entry name" value="PHOSPHORYLASE"/>
    <property type="match status" value="1"/>
</dbReference>
<dbReference type="Proteomes" id="UP000095598">
    <property type="component" value="Unassembled WGS sequence"/>
</dbReference>
<keyword evidence="5 10" id="KW-0808">Transferase</keyword>
<dbReference type="PIRSF" id="PIRSF000460">
    <property type="entry name" value="Pprylas_GlgP"/>
    <property type="match status" value="1"/>
</dbReference>
<reference evidence="11 12" key="1">
    <citation type="submission" date="2015-09" db="EMBL/GenBank/DDBJ databases">
        <authorList>
            <consortium name="Pathogen Informatics"/>
        </authorList>
    </citation>
    <scope>NUCLEOTIDE SEQUENCE [LARGE SCALE GENOMIC DNA]</scope>
    <source>
        <strain evidence="11 12">2789STDY5608868</strain>
    </source>
</reference>
<evidence type="ECO:0000256" key="10">
    <source>
        <dbReference type="RuleBase" id="RU000587"/>
    </source>
</evidence>
<dbReference type="EC" id="2.4.1.1" evidence="10"/>
<evidence type="ECO:0000256" key="8">
    <source>
        <dbReference type="ARBA" id="ARBA00025174"/>
    </source>
</evidence>
<protein>
    <recommendedName>
        <fullName evidence="10">Alpha-1,4 glucan phosphorylase</fullName>
        <ecNumber evidence="10">2.4.1.1</ecNumber>
    </recommendedName>
</protein>
<evidence type="ECO:0000256" key="3">
    <source>
        <dbReference type="ARBA" id="ARBA00006047"/>
    </source>
</evidence>
<dbReference type="GO" id="GO:0008184">
    <property type="term" value="F:glycogen phosphorylase activity"/>
    <property type="evidence" value="ECO:0007669"/>
    <property type="project" value="InterPro"/>
</dbReference>
<evidence type="ECO:0000256" key="7">
    <source>
        <dbReference type="ARBA" id="ARBA00023277"/>
    </source>
</evidence>
<dbReference type="Pfam" id="PF00343">
    <property type="entry name" value="Phosphorylase"/>
    <property type="match status" value="1"/>
</dbReference>
<dbReference type="InterPro" id="IPR011833">
    <property type="entry name" value="Glycg_phsphrylas"/>
</dbReference>
<keyword evidence="4 10" id="KW-0328">Glycosyltransferase</keyword>
<proteinExistence type="inferred from homology"/>
<evidence type="ECO:0000256" key="6">
    <source>
        <dbReference type="ARBA" id="ARBA00022898"/>
    </source>
</evidence>
<evidence type="ECO:0000256" key="5">
    <source>
        <dbReference type="ARBA" id="ARBA00022679"/>
    </source>
</evidence>
<comment type="function">
    <text evidence="10">Allosteric enzyme that catalyzes the rate-limiting step in glycogen catabolism, the phosphorolytic cleavage of glycogen to produce glucose-1-phosphate, and plays a central role in maintaining cellular and organismal glucose homeostasis.</text>
</comment>
<comment type="cofactor">
    <cofactor evidence="2 10">
        <name>pyridoxal 5'-phosphate</name>
        <dbReference type="ChEBI" id="CHEBI:597326"/>
    </cofactor>
</comment>
<dbReference type="GO" id="GO:0030170">
    <property type="term" value="F:pyridoxal phosphate binding"/>
    <property type="evidence" value="ECO:0007669"/>
    <property type="project" value="InterPro"/>
</dbReference>
<dbReference type="CDD" id="cd04300">
    <property type="entry name" value="GT35_Glycogen_Phosphorylase"/>
    <property type="match status" value="1"/>
</dbReference>
<dbReference type="Gene3D" id="3.40.50.2000">
    <property type="entry name" value="Glycogen Phosphorylase B"/>
    <property type="match status" value="2"/>
</dbReference>
<dbReference type="AlphaFoldDB" id="A0A173T169"/>
<dbReference type="PANTHER" id="PTHR11468:SF3">
    <property type="entry name" value="GLYCOGEN PHOSPHORYLASE, LIVER FORM"/>
    <property type="match status" value="1"/>
</dbReference>
<keyword evidence="7 10" id="KW-0119">Carbohydrate metabolism</keyword>
<dbReference type="GO" id="GO:0005980">
    <property type="term" value="P:glycogen catabolic process"/>
    <property type="evidence" value="ECO:0007669"/>
    <property type="project" value="TreeGrafter"/>
</dbReference>
<dbReference type="FunFam" id="3.40.50.2000:FF:000149">
    <property type="entry name" value="Glycogen phosphorylase, muscle form"/>
    <property type="match status" value="1"/>
</dbReference>
<dbReference type="InterPro" id="IPR035090">
    <property type="entry name" value="Pyridoxal_P_attach_site"/>
</dbReference>
<evidence type="ECO:0000256" key="9">
    <source>
        <dbReference type="PIRSR" id="PIRSR000460-1"/>
    </source>
</evidence>
<dbReference type="GO" id="GO:0005737">
    <property type="term" value="C:cytoplasm"/>
    <property type="evidence" value="ECO:0007669"/>
    <property type="project" value="TreeGrafter"/>
</dbReference>
<evidence type="ECO:0000256" key="4">
    <source>
        <dbReference type="ARBA" id="ARBA00022676"/>
    </source>
</evidence>
<comment type="similarity">
    <text evidence="3 10">Belongs to the glycogen phosphorylase family.</text>
</comment>
<sequence length="813" mass="94305">MDYMDSNKIGQRIENKLIHALGRTISEATNDEIYKAAAECIRDDIMISWADSRKRVQEQGVKKLYYMSAEFLMGRAFSNNLISQGLYEAYREAFWEMGLDFDKITDEENDAGLGNGGLGRLAACFLDSLSTMELPVLGCGIRYEYGMFRQKIVDGTQIEMEDDWLRDGNVWEIERPELSVEVHFNGTIQENWTENGLKIEHKDYNTVIAVPYDVPIIGYKTKTPATLRLWSARSKRRFDFHSFNEGIYDKAMADQTFAEAISKVLYPSDDHMQGKMLRLKQFYFLASATMQSMIKRHKAVFDDLNSLPEHVVIQINETHPALAMPELMRILMDEEDFGWDEAYGMVKKIFHYTNHTIMTEAMECWDENMFRLLLPRIYQIICAINEKYCQKLSVYYSKEEEKIAQMAVIGNNEIRMANLCVALCRRINGVSNLHADILKTRIFKGSYQIFPQKYLAITNGITHRRWLALANQGLYHLVREYVKGDILKDYRLFEQILPYKDDKEFCKKYEKVKRNNKIRFAKYIKEKQGIEVNPESIFDVHCKRLHEYKRQLLKCLHIIYIYQKIKKDPACITTPITFIFAAKAAPGYARAKEIIRLIHSIQEMVNKDPDMDGKIQVVFVENYCVSVAEMLIPAADISEQISTAGMEASGTGNMKFMMNGALTIGTMDGANIEIAERVGQENIFIFGDSAEGNYNKKMYHTYNPGIIFENHPGIRDVCNCLIEGNLLRYGNRKYSEIYQNLLFGEYGEADPYYILADFPSYIETYEKVYHLYVDHKDEWIKKAIVNTAKSGYFSSDRTIEQYNEKIWNLKPVK</sequence>
<comment type="function">
    <text evidence="8">Phosphorylase is an important allosteric enzyme in carbohydrate metabolism. Enzymes from different sources differ in their regulatory mechanisms and in their natural substrates. However, all known phosphorylases share catalytic and structural properties.</text>
</comment>
<organism evidence="11 12">
    <name type="scientific">Anaerostipes hadrus</name>
    <dbReference type="NCBI Taxonomy" id="649756"/>
    <lineage>
        <taxon>Bacteria</taxon>
        <taxon>Bacillati</taxon>
        <taxon>Bacillota</taxon>
        <taxon>Clostridia</taxon>
        <taxon>Lachnospirales</taxon>
        <taxon>Lachnospiraceae</taxon>
        <taxon>Anaerostipes</taxon>
    </lineage>
</organism>
<dbReference type="EMBL" id="CYXT01000011">
    <property type="protein sequence ID" value="CUM95779.1"/>
    <property type="molecule type" value="Genomic_DNA"/>
</dbReference>
<dbReference type="InterPro" id="IPR000811">
    <property type="entry name" value="Glyco_trans_35"/>
</dbReference>
<dbReference type="RefSeq" id="WP_055258657.1">
    <property type="nucleotide sequence ID" value="NZ_CYXT01000011.1"/>
</dbReference>
<keyword evidence="6 9" id="KW-0663">Pyridoxal phosphate</keyword>
<gene>
    <name evidence="11" type="primary">malP_2</name>
    <name evidence="11" type="ORF">ERS852425_01695</name>
</gene>
<dbReference type="NCBIfam" id="TIGR02093">
    <property type="entry name" value="P_ylase"/>
    <property type="match status" value="1"/>
</dbReference>
<evidence type="ECO:0000313" key="11">
    <source>
        <dbReference type="EMBL" id="CUM95779.1"/>
    </source>
</evidence>
<feature type="modified residue" description="N6-(pyridoxal phosphate)lysine" evidence="9">
    <location>
        <position position="655"/>
    </location>
</feature>
<comment type="catalytic activity">
    <reaction evidence="1 10">
        <text>[(1-&gt;4)-alpha-D-glucosyl](n) + phosphate = [(1-&gt;4)-alpha-D-glucosyl](n-1) + alpha-D-glucose 1-phosphate</text>
        <dbReference type="Rhea" id="RHEA:41732"/>
        <dbReference type="Rhea" id="RHEA-COMP:9584"/>
        <dbReference type="Rhea" id="RHEA-COMP:9586"/>
        <dbReference type="ChEBI" id="CHEBI:15444"/>
        <dbReference type="ChEBI" id="CHEBI:43474"/>
        <dbReference type="ChEBI" id="CHEBI:58601"/>
        <dbReference type="EC" id="2.4.1.1"/>
    </reaction>
</comment>